<dbReference type="AlphaFoldDB" id="A0A3B0VSQ2"/>
<dbReference type="PANTHER" id="PTHR30126:SF6">
    <property type="entry name" value="HTH-TYPE TRANSCRIPTIONAL REGULATOR CYSB-RELATED"/>
    <property type="match status" value="1"/>
</dbReference>
<accession>A0A3B0VSQ2</accession>
<dbReference type="Pfam" id="PF00126">
    <property type="entry name" value="HTH_1"/>
    <property type="match status" value="1"/>
</dbReference>
<proteinExistence type="inferred from homology"/>
<dbReference type="GO" id="GO:0019344">
    <property type="term" value="P:cysteine biosynthetic process"/>
    <property type="evidence" value="ECO:0007669"/>
    <property type="project" value="TreeGrafter"/>
</dbReference>
<dbReference type="SUPFAM" id="SSF46785">
    <property type="entry name" value="Winged helix' DNA-binding domain"/>
    <property type="match status" value="1"/>
</dbReference>
<dbReference type="SUPFAM" id="SSF53850">
    <property type="entry name" value="Periplasmic binding protein-like II"/>
    <property type="match status" value="1"/>
</dbReference>
<dbReference type="PANTHER" id="PTHR30126">
    <property type="entry name" value="HTH-TYPE TRANSCRIPTIONAL REGULATOR"/>
    <property type="match status" value="1"/>
</dbReference>
<name>A0A3B0VSQ2_9ZZZZ</name>
<evidence type="ECO:0000256" key="1">
    <source>
        <dbReference type="ARBA" id="ARBA00009437"/>
    </source>
</evidence>
<comment type="similarity">
    <text evidence="1">Belongs to the LysR transcriptional regulatory family.</text>
</comment>
<dbReference type="Pfam" id="PF03466">
    <property type="entry name" value="LysR_substrate"/>
    <property type="match status" value="1"/>
</dbReference>
<dbReference type="InterPro" id="IPR005119">
    <property type="entry name" value="LysR_subst-bd"/>
</dbReference>
<gene>
    <name evidence="6" type="ORF">MNBD_GAMMA04-2295</name>
</gene>
<reference evidence="6" key="1">
    <citation type="submission" date="2018-06" db="EMBL/GenBank/DDBJ databases">
        <authorList>
            <person name="Zhirakovskaya E."/>
        </authorList>
    </citation>
    <scope>NUCLEOTIDE SEQUENCE</scope>
</reference>
<dbReference type="GO" id="GO:0003700">
    <property type="term" value="F:DNA-binding transcription factor activity"/>
    <property type="evidence" value="ECO:0007669"/>
    <property type="project" value="InterPro"/>
</dbReference>
<organism evidence="6">
    <name type="scientific">hydrothermal vent metagenome</name>
    <dbReference type="NCBI Taxonomy" id="652676"/>
    <lineage>
        <taxon>unclassified sequences</taxon>
        <taxon>metagenomes</taxon>
        <taxon>ecological metagenomes</taxon>
    </lineage>
</organism>
<dbReference type="PROSITE" id="PS50931">
    <property type="entry name" value="HTH_LYSR"/>
    <property type="match status" value="1"/>
</dbReference>
<keyword evidence="2" id="KW-0805">Transcription regulation</keyword>
<evidence type="ECO:0000256" key="4">
    <source>
        <dbReference type="ARBA" id="ARBA00023163"/>
    </source>
</evidence>
<evidence type="ECO:0000259" key="5">
    <source>
        <dbReference type="PROSITE" id="PS50931"/>
    </source>
</evidence>
<evidence type="ECO:0000313" key="6">
    <source>
        <dbReference type="EMBL" id="VAW46665.1"/>
    </source>
</evidence>
<dbReference type="EMBL" id="UOFB01000153">
    <property type="protein sequence ID" value="VAW46665.1"/>
    <property type="molecule type" value="Genomic_DNA"/>
</dbReference>
<dbReference type="GO" id="GO:0000976">
    <property type="term" value="F:transcription cis-regulatory region binding"/>
    <property type="evidence" value="ECO:0007669"/>
    <property type="project" value="TreeGrafter"/>
</dbReference>
<feature type="domain" description="HTH lysR-type" evidence="5">
    <location>
        <begin position="1"/>
        <end position="60"/>
    </location>
</feature>
<dbReference type="PRINTS" id="PR00039">
    <property type="entry name" value="HTHLYSR"/>
</dbReference>
<evidence type="ECO:0000256" key="3">
    <source>
        <dbReference type="ARBA" id="ARBA00023125"/>
    </source>
</evidence>
<dbReference type="InterPro" id="IPR036390">
    <property type="entry name" value="WH_DNA-bd_sf"/>
</dbReference>
<dbReference type="InterPro" id="IPR036388">
    <property type="entry name" value="WH-like_DNA-bd_sf"/>
</dbReference>
<dbReference type="Gene3D" id="1.10.10.10">
    <property type="entry name" value="Winged helix-like DNA-binding domain superfamily/Winged helix DNA-binding domain"/>
    <property type="match status" value="1"/>
</dbReference>
<keyword evidence="3" id="KW-0238">DNA-binding</keyword>
<protein>
    <recommendedName>
        <fullName evidence="5">HTH lysR-type domain-containing protein</fullName>
    </recommendedName>
</protein>
<evidence type="ECO:0000256" key="2">
    <source>
        <dbReference type="ARBA" id="ARBA00023015"/>
    </source>
</evidence>
<dbReference type="Gene3D" id="3.40.190.10">
    <property type="entry name" value="Periplasmic binding protein-like II"/>
    <property type="match status" value="2"/>
</dbReference>
<dbReference type="InterPro" id="IPR000847">
    <property type="entry name" value="LysR_HTH_N"/>
</dbReference>
<sequence>MTLFQIKIIIQLKKQRFNITNTAESLNVVQSAISRQIKLIEEELGLPMFIKKGKRYLDFTKEGYVIYDQALKIEQASNNILKFSQEALQEKEGRIRIATTHTQAKYFLPQHLTRFRALYPQVSFEIEQSTPADLINKVIESKADIAISTEQIDQDESLITQFCYQWHHALILPKDHPLTKFDENTITLKSISKYPILSYVHGFTGGGIIQNEFKKRKLDVKIGLAASDSDTIKTYVKLGFGIGIIAEMAYDPEFDQPLSVISLKKLLPQFDTKISYLKDAFQPKYLQRFIELVTEQSHSS</sequence>
<keyword evidence="4" id="KW-0804">Transcription</keyword>